<evidence type="ECO:0000313" key="3">
    <source>
        <dbReference type="Proteomes" id="UP001174909"/>
    </source>
</evidence>
<evidence type="ECO:0000256" key="1">
    <source>
        <dbReference type="SAM" id="MobiDB-lite"/>
    </source>
</evidence>
<feature type="compositionally biased region" description="Basic and acidic residues" evidence="1">
    <location>
        <begin position="1"/>
        <end position="24"/>
    </location>
</feature>
<comment type="caution">
    <text evidence="2">The sequence shown here is derived from an EMBL/GenBank/DDBJ whole genome shotgun (WGS) entry which is preliminary data.</text>
</comment>
<name>A0AA35SK92_GEOBA</name>
<organism evidence="2 3">
    <name type="scientific">Geodia barretti</name>
    <name type="common">Barrett's horny sponge</name>
    <dbReference type="NCBI Taxonomy" id="519541"/>
    <lineage>
        <taxon>Eukaryota</taxon>
        <taxon>Metazoa</taxon>
        <taxon>Porifera</taxon>
        <taxon>Demospongiae</taxon>
        <taxon>Heteroscleromorpha</taxon>
        <taxon>Tetractinellida</taxon>
        <taxon>Astrophorina</taxon>
        <taxon>Geodiidae</taxon>
        <taxon>Geodia</taxon>
    </lineage>
</organism>
<protein>
    <submittedName>
        <fullName evidence="2">Uncharacterized protein</fullName>
    </submittedName>
</protein>
<reference evidence="2" key="1">
    <citation type="submission" date="2023-03" db="EMBL/GenBank/DDBJ databases">
        <authorList>
            <person name="Steffen K."/>
            <person name="Cardenas P."/>
        </authorList>
    </citation>
    <scope>NUCLEOTIDE SEQUENCE</scope>
</reference>
<dbReference type="AlphaFoldDB" id="A0AA35SK92"/>
<dbReference type="Proteomes" id="UP001174909">
    <property type="component" value="Unassembled WGS sequence"/>
</dbReference>
<sequence>MPSHLHEALIKRTQGERLAGHISRDSTAIEGRERPTPKAPQPAKPKRRRGRPRKGEERPTEPRRLERQRNMTLPEMLADLPYACDIGVKRDAKGYQTSWSGYKLHIDAADGAIPVSCLLTLGVAARQPSRHPAGDPDGGASPQPV</sequence>
<feature type="region of interest" description="Disordered" evidence="1">
    <location>
        <begin position="1"/>
        <end position="72"/>
    </location>
</feature>
<evidence type="ECO:0000313" key="2">
    <source>
        <dbReference type="EMBL" id="CAI8030708.1"/>
    </source>
</evidence>
<gene>
    <name evidence="2" type="ORF">GBAR_LOCUS17411</name>
</gene>
<feature type="compositionally biased region" description="Basic and acidic residues" evidence="1">
    <location>
        <begin position="53"/>
        <end position="69"/>
    </location>
</feature>
<keyword evidence="3" id="KW-1185">Reference proteome</keyword>
<accession>A0AA35SK92</accession>
<proteinExistence type="predicted"/>
<dbReference type="EMBL" id="CASHTH010002492">
    <property type="protein sequence ID" value="CAI8030708.1"/>
    <property type="molecule type" value="Genomic_DNA"/>
</dbReference>